<accession>A0ABQ2IU81</accession>
<dbReference type="InterPro" id="IPR018490">
    <property type="entry name" value="cNMP-bd_dom_sf"/>
</dbReference>
<dbReference type="Gene3D" id="2.60.120.10">
    <property type="entry name" value="Jelly Rolls"/>
    <property type="match status" value="1"/>
</dbReference>
<name>A0ABQ2IU81_9PSEU</name>
<evidence type="ECO:0000313" key="2">
    <source>
        <dbReference type="EMBL" id="GGN27243.1"/>
    </source>
</evidence>
<dbReference type="EMBL" id="BMNC01000024">
    <property type="protein sequence ID" value="GGN27243.1"/>
    <property type="molecule type" value="Genomic_DNA"/>
</dbReference>
<sequence length="197" mass="21406">MRGFRALVPVVVWNELRSTGIRRDFKANETLLVEGAPDTSLLVLQRGRVRVLRSTLLVAVRGSGDVLGEMSAQDGGTRSATVIAMEPCVAFSLSRAAFKRVLDRHKVGDQLGQYVVAKLRETVAEVSSRGTEARVRDVIERIARLAEADHPEPRTIPLSQAKLAESLGLSRNAVAKALVHLCEQNFLASANPISLAE</sequence>
<dbReference type="Proteomes" id="UP000597656">
    <property type="component" value="Unassembled WGS sequence"/>
</dbReference>
<dbReference type="SUPFAM" id="SSF51206">
    <property type="entry name" value="cAMP-binding domain-like"/>
    <property type="match status" value="1"/>
</dbReference>
<comment type="caution">
    <text evidence="2">The sequence shown here is derived from an EMBL/GenBank/DDBJ whole genome shotgun (WGS) entry which is preliminary data.</text>
</comment>
<keyword evidence="3" id="KW-1185">Reference proteome</keyword>
<dbReference type="PROSITE" id="PS50042">
    <property type="entry name" value="CNMP_BINDING_3"/>
    <property type="match status" value="1"/>
</dbReference>
<dbReference type="PANTHER" id="PTHR24567:SF74">
    <property type="entry name" value="HTH-TYPE TRANSCRIPTIONAL REGULATOR ARCR"/>
    <property type="match status" value="1"/>
</dbReference>
<dbReference type="InterPro" id="IPR000595">
    <property type="entry name" value="cNMP-bd_dom"/>
</dbReference>
<dbReference type="InterPro" id="IPR014710">
    <property type="entry name" value="RmlC-like_jellyroll"/>
</dbReference>
<dbReference type="CDD" id="cd00038">
    <property type="entry name" value="CAP_ED"/>
    <property type="match status" value="1"/>
</dbReference>
<dbReference type="InterPro" id="IPR050397">
    <property type="entry name" value="Env_Response_Regulators"/>
</dbReference>
<feature type="domain" description="Cyclic nucleotide-binding" evidence="1">
    <location>
        <begin position="25"/>
        <end position="102"/>
    </location>
</feature>
<dbReference type="Pfam" id="PF00027">
    <property type="entry name" value="cNMP_binding"/>
    <property type="match status" value="1"/>
</dbReference>
<organism evidence="2 3">
    <name type="scientific">Lentzea pudingi</name>
    <dbReference type="NCBI Taxonomy" id="1789439"/>
    <lineage>
        <taxon>Bacteria</taxon>
        <taxon>Bacillati</taxon>
        <taxon>Actinomycetota</taxon>
        <taxon>Actinomycetes</taxon>
        <taxon>Pseudonocardiales</taxon>
        <taxon>Pseudonocardiaceae</taxon>
        <taxon>Lentzea</taxon>
    </lineage>
</organism>
<dbReference type="SMART" id="SM00100">
    <property type="entry name" value="cNMP"/>
    <property type="match status" value="1"/>
</dbReference>
<gene>
    <name evidence="2" type="ORF">GCM10011609_82430</name>
</gene>
<evidence type="ECO:0000259" key="1">
    <source>
        <dbReference type="PROSITE" id="PS50042"/>
    </source>
</evidence>
<evidence type="ECO:0000313" key="3">
    <source>
        <dbReference type="Proteomes" id="UP000597656"/>
    </source>
</evidence>
<dbReference type="PANTHER" id="PTHR24567">
    <property type="entry name" value="CRP FAMILY TRANSCRIPTIONAL REGULATORY PROTEIN"/>
    <property type="match status" value="1"/>
</dbReference>
<protein>
    <recommendedName>
        <fullName evidence="1">Cyclic nucleotide-binding domain-containing protein</fullName>
    </recommendedName>
</protein>
<reference evidence="3" key="1">
    <citation type="journal article" date="2019" name="Int. J. Syst. Evol. Microbiol.">
        <title>The Global Catalogue of Microorganisms (GCM) 10K type strain sequencing project: providing services to taxonomists for standard genome sequencing and annotation.</title>
        <authorList>
            <consortium name="The Broad Institute Genomics Platform"/>
            <consortium name="The Broad Institute Genome Sequencing Center for Infectious Disease"/>
            <person name="Wu L."/>
            <person name="Ma J."/>
        </authorList>
    </citation>
    <scope>NUCLEOTIDE SEQUENCE [LARGE SCALE GENOMIC DNA]</scope>
    <source>
        <strain evidence="3">CGMCC 4.7319</strain>
    </source>
</reference>
<proteinExistence type="predicted"/>